<evidence type="ECO:0000256" key="1">
    <source>
        <dbReference type="SAM" id="Phobius"/>
    </source>
</evidence>
<gene>
    <name evidence="2" type="ORF">B0H65DRAFT_537643</name>
</gene>
<keyword evidence="1" id="KW-0812">Transmembrane</keyword>
<evidence type="ECO:0000313" key="2">
    <source>
        <dbReference type="EMBL" id="KAK3351569.1"/>
    </source>
</evidence>
<dbReference type="EMBL" id="JAUEPP010000002">
    <property type="protein sequence ID" value="KAK3351569.1"/>
    <property type="molecule type" value="Genomic_DNA"/>
</dbReference>
<protein>
    <submittedName>
        <fullName evidence="2">Uncharacterized protein</fullName>
    </submittedName>
</protein>
<dbReference type="GeneID" id="87866231"/>
<evidence type="ECO:0000313" key="3">
    <source>
        <dbReference type="Proteomes" id="UP001278500"/>
    </source>
</evidence>
<feature type="transmembrane region" description="Helical" evidence="1">
    <location>
        <begin position="66"/>
        <end position="91"/>
    </location>
</feature>
<feature type="transmembrane region" description="Helical" evidence="1">
    <location>
        <begin position="161"/>
        <end position="180"/>
    </location>
</feature>
<keyword evidence="3" id="KW-1185">Reference proteome</keyword>
<keyword evidence="1" id="KW-1133">Transmembrane helix</keyword>
<feature type="transmembrane region" description="Helical" evidence="1">
    <location>
        <begin position="321"/>
        <end position="342"/>
    </location>
</feature>
<keyword evidence="1" id="KW-0472">Membrane</keyword>
<name>A0AAE0JKX4_9PEZI</name>
<feature type="transmembrane region" description="Helical" evidence="1">
    <location>
        <begin position="189"/>
        <end position="207"/>
    </location>
</feature>
<dbReference type="Proteomes" id="UP001278500">
    <property type="component" value="Unassembled WGS sequence"/>
</dbReference>
<feature type="transmembrane region" description="Helical" evidence="1">
    <location>
        <begin position="128"/>
        <end position="146"/>
    </location>
</feature>
<dbReference type="RefSeq" id="XP_062684864.1">
    <property type="nucleotide sequence ID" value="XM_062829077.1"/>
</dbReference>
<organism evidence="2 3">
    <name type="scientific">Neurospora tetraspora</name>
    <dbReference type="NCBI Taxonomy" id="94610"/>
    <lineage>
        <taxon>Eukaryota</taxon>
        <taxon>Fungi</taxon>
        <taxon>Dikarya</taxon>
        <taxon>Ascomycota</taxon>
        <taxon>Pezizomycotina</taxon>
        <taxon>Sordariomycetes</taxon>
        <taxon>Sordariomycetidae</taxon>
        <taxon>Sordariales</taxon>
        <taxon>Sordariaceae</taxon>
        <taxon>Neurospora</taxon>
    </lineage>
</organism>
<feature type="transmembrane region" description="Helical" evidence="1">
    <location>
        <begin position="241"/>
        <end position="261"/>
    </location>
</feature>
<sequence length="345" mass="39701">MSSNISQWLKTSEISPVLLNLNLTHLTPILDCEAAGRLFFIYIKDSCEKEVCHNIEWAGDPDLSGIGFYATYILMTVLATLFSVIYACYFLHWAWEERPGQPHSIWSGLAASQTPPEWKPLNDSLRSFWIFSVFFAYGITIAGFTLDRLEGSDVMTYRHWFSYREAHLSLMLLLSLWPWYRKQSTYPRLTIIGLGILFIILAATKYGDSDFGVTWVYGEESLYESWDCAYVEDKTLDFNNAMYAAQFVLLIWIGRPILSLLEGWTSAKTIQKGLKSLRRCIPVLTASLAFVFMWIDLVIFVRSRSELNYNAGSSYQENKWTFGQIAAVTTLLPLLADFYRIWLCE</sequence>
<feature type="transmembrane region" description="Helical" evidence="1">
    <location>
        <begin position="281"/>
        <end position="301"/>
    </location>
</feature>
<reference evidence="2" key="1">
    <citation type="journal article" date="2023" name="Mol. Phylogenet. Evol.">
        <title>Genome-scale phylogeny and comparative genomics of the fungal order Sordariales.</title>
        <authorList>
            <person name="Hensen N."/>
            <person name="Bonometti L."/>
            <person name="Westerberg I."/>
            <person name="Brannstrom I.O."/>
            <person name="Guillou S."/>
            <person name="Cros-Aarteil S."/>
            <person name="Calhoun S."/>
            <person name="Haridas S."/>
            <person name="Kuo A."/>
            <person name="Mondo S."/>
            <person name="Pangilinan J."/>
            <person name="Riley R."/>
            <person name="LaButti K."/>
            <person name="Andreopoulos B."/>
            <person name="Lipzen A."/>
            <person name="Chen C."/>
            <person name="Yan M."/>
            <person name="Daum C."/>
            <person name="Ng V."/>
            <person name="Clum A."/>
            <person name="Steindorff A."/>
            <person name="Ohm R.A."/>
            <person name="Martin F."/>
            <person name="Silar P."/>
            <person name="Natvig D.O."/>
            <person name="Lalanne C."/>
            <person name="Gautier V."/>
            <person name="Ament-Velasquez S.L."/>
            <person name="Kruys A."/>
            <person name="Hutchinson M.I."/>
            <person name="Powell A.J."/>
            <person name="Barry K."/>
            <person name="Miller A.N."/>
            <person name="Grigoriev I.V."/>
            <person name="Debuchy R."/>
            <person name="Gladieux P."/>
            <person name="Hiltunen Thoren M."/>
            <person name="Johannesson H."/>
        </authorList>
    </citation>
    <scope>NUCLEOTIDE SEQUENCE</scope>
    <source>
        <strain evidence="2">CBS 560.94</strain>
    </source>
</reference>
<dbReference type="AlphaFoldDB" id="A0AAE0JKX4"/>
<reference evidence="2" key="2">
    <citation type="submission" date="2023-06" db="EMBL/GenBank/DDBJ databases">
        <authorList>
            <consortium name="Lawrence Berkeley National Laboratory"/>
            <person name="Haridas S."/>
            <person name="Hensen N."/>
            <person name="Bonometti L."/>
            <person name="Westerberg I."/>
            <person name="Brannstrom I.O."/>
            <person name="Guillou S."/>
            <person name="Cros-Aarteil S."/>
            <person name="Calhoun S."/>
            <person name="Kuo A."/>
            <person name="Mondo S."/>
            <person name="Pangilinan J."/>
            <person name="Riley R."/>
            <person name="Labutti K."/>
            <person name="Andreopoulos B."/>
            <person name="Lipzen A."/>
            <person name="Chen C."/>
            <person name="Yanf M."/>
            <person name="Daum C."/>
            <person name="Ng V."/>
            <person name="Clum A."/>
            <person name="Steindorff A."/>
            <person name="Ohm R."/>
            <person name="Martin F."/>
            <person name="Silar P."/>
            <person name="Natvig D."/>
            <person name="Lalanne C."/>
            <person name="Gautier V."/>
            <person name="Ament-Velasquez S.L."/>
            <person name="Kruys A."/>
            <person name="Hutchinson M.I."/>
            <person name="Powell A.J."/>
            <person name="Barry K."/>
            <person name="Miller A.N."/>
            <person name="Grigoriev I.V."/>
            <person name="Debuchy R."/>
            <person name="Gladieux P."/>
            <person name="Thoren M.H."/>
            <person name="Johannesson H."/>
        </authorList>
    </citation>
    <scope>NUCLEOTIDE SEQUENCE</scope>
    <source>
        <strain evidence="2">CBS 560.94</strain>
    </source>
</reference>
<proteinExistence type="predicted"/>
<accession>A0AAE0JKX4</accession>
<comment type="caution">
    <text evidence="2">The sequence shown here is derived from an EMBL/GenBank/DDBJ whole genome shotgun (WGS) entry which is preliminary data.</text>
</comment>